<evidence type="ECO:0000313" key="1">
    <source>
        <dbReference type="EMBL" id="KAK6503007.1"/>
    </source>
</evidence>
<dbReference type="AlphaFoldDB" id="A0AAV9W5Z6"/>
<dbReference type="Proteomes" id="UP001370758">
    <property type="component" value="Unassembled WGS sequence"/>
</dbReference>
<accession>A0AAV9W5Z6</accession>
<reference evidence="1 2" key="1">
    <citation type="submission" date="2023-08" db="EMBL/GenBank/DDBJ databases">
        <authorList>
            <person name="Palmer J.M."/>
        </authorList>
    </citation>
    <scope>NUCLEOTIDE SEQUENCE [LARGE SCALE GENOMIC DNA]</scope>
    <source>
        <strain evidence="1 2">TWF481</strain>
    </source>
</reference>
<comment type="caution">
    <text evidence="1">The sequence shown here is derived from an EMBL/GenBank/DDBJ whole genome shotgun (WGS) entry which is preliminary data.</text>
</comment>
<dbReference type="Gene3D" id="3.10.450.50">
    <property type="match status" value="1"/>
</dbReference>
<name>A0AAV9W5Z6_9PEZI</name>
<gene>
    <name evidence="1" type="ORF">TWF481_008043</name>
</gene>
<protein>
    <recommendedName>
        <fullName evidence="3">SnoaL-like domain-containing protein</fullName>
    </recommendedName>
</protein>
<evidence type="ECO:0008006" key="3">
    <source>
        <dbReference type="Google" id="ProtNLM"/>
    </source>
</evidence>
<keyword evidence="2" id="KW-1185">Reference proteome</keyword>
<evidence type="ECO:0000313" key="2">
    <source>
        <dbReference type="Proteomes" id="UP001370758"/>
    </source>
</evidence>
<dbReference type="EMBL" id="JAVHJL010000005">
    <property type="protein sequence ID" value="KAK6503007.1"/>
    <property type="molecule type" value="Genomic_DNA"/>
</dbReference>
<sequence length="153" mass="17226">MSYTALLEAATSLCTSFAQKSPPPNLLSHFSPKIKAFEHGPQNFAPFIGREFEGIEGVTEYLSLLGKYLDYEAMSFSEYFVDERLGKVSVKGKGRFTWIETGVKWDEGFTYTLDYVEEDGELKVARYQVWADTGALYLARLGQRVEDVPAIAD</sequence>
<organism evidence="1 2">
    <name type="scientific">Arthrobotrys musiformis</name>
    <dbReference type="NCBI Taxonomy" id="47236"/>
    <lineage>
        <taxon>Eukaryota</taxon>
        <taxon>Fungi</taxon>
        <taxon>Dikarya</taxon>
        <taxon>Ascomycota</taxon>
        <taxon>Pezizomycotina</taxon>
        <taxon>Orbiliomycetes</taxon>
        <taxon>Orbiliales</taxon>
        <taxon>Orbiliaceae</taxon>
        <taxon>Arthrobotrys</taxon>
    </lineage>
</organism>
<proteinExistence type="predicted"/>